<protein>
    <submittedName>
        <fullName evidence="1">Uncharacterized protein</fullName>
    </submittedName>
</protein>
<name>A0A7J5YVZ7_DISMA</name>
<keyword evidence="2" id="KW-1185">Reference proteome</keyword>
<proteinExistence type="predicted"/>
<comment type="caution">
    <text evidence="1">The sequence shown here is derived from an EMBL/GenBank/DDBJ whole genome shotgun (WGS) entry which is preliminary data.</text>
</comment>
<accession>A0A7J5YVZ7</accession>
<reference evidence="1 2" key="1">
    <citation type="submission" date="2020-03" db="EMBL/GenBank/DDBJ databases">
        <title>Dissostichus mawsoni Genome sequencing and assembly.</title>
        <authorList>
            <person name="Park H."/>
        </authorList>
    </citation>
    <scope>NUCLEOTIDE SEQUENCE [LARGE SCALE GENOMIC DNA]</scope>
    <source>
        <strain evidence="1">DM0001</strain>
        <tissue evidence="1">Muscle</tissue>
    </source>
</reference>
<dbReference type="EMBL" id="JAAKFY010000008">
    <property type="protein sequence ID" value="KAF3853774.1"/>
    <property type="molecule type" value="Genomic_DNA"/>
</dbReference>
<sequence length="92" mass="10263">MRTLVLHVQLRGFSSRPGFDSHWLRLTEPEGPLHSDWLLPWLLFTVDKETQEAIHWVSSLCSSSHPGSVIQPCSPSSSLIVPPLNGDVAEFT</sequence>
<dbReference type="Proteomes" id="UP000518266">
    <property type="component" value="Unassembled WGS sequence"/>
</dbReference>
<evidence type="ECO:0000313" key="2">
    <source>
        <dbReference type="Proteomes" id="UP000518266"/>
    </source>
</evidence>
<organism evidence="1 2">
    <name type="scientific">Dissostichus mawsoni</name>
    <name type="common">Antarctic cod</name>
    <dbReference type="NCBI Taxonomy" id="36200"/>
    <lineage>
        <taxon>Eukaryota</taxon>
        <taxon>Metazoa</taxon>
        <taxon>Chordata</taxon>
        <taxon>Craniata</taxon>
        <taxon>Vertebrata</taxon>
        <taxon>Euteleostomi</taxon>
        <taxon>Actinopterygii</taxon>
        <taxon>Neopterygii</taxon>
        <taxon>Teleostei</taxon>
        <taxon>Neoteleostei</taxon>
        <taxon>Acanthomorphata</taxon>
        <taxon>Eupercaria</taxon>
        <taxon>Perciformes</taxon>
        <taxon>Notothenioidei</taxon>
        <taxon>Nototheniidae</taxon>
        <taxon>Dissostichus</taxon>
    </lineage>
</organism>
<evidence type="ECO:0000313" key="1">
    <source>
        <dbReference type="EMBL" id="KAF3853774.1"/>
    </source>
</evidence>
<gene>
    <name evidence="1" type="ORF">F7725_014462</name>
</gene>
<dbReference type="AlphaFoldDB" id="A0A7J5YVZ7"/>